<dbReference type="InterPro" id="IPR036034">
    <property type="entry name" value="PDZ_sf"/>
</dbReference>
<evidence type="ECO:0000259" key="2">
    <source>
        <dbReference type="PROSITE" id="PS50106"/>
    </source>
</evidence>
<sequence>MTAQSFTQHRTLLGLGGVIALIWSLLGIVDRGNQPYNGYWTDGNNTVIRISPGSPAETAGLRVGDYITSIGGIASTDSKSNRERGRATIGETRIIVVQRDTSETSISLTYSGRPAKEMALGQFGSIIGLMFLSCGMLTYHLVDRKTAFLLAVVGVAFGYIIGGGYYFESGLLQRLNGVVIALLLLLGFTSLLQFSLEFPSRKSILEKPSMPRLLYYPAILFALFLIYLNLVQPDSTSGLNTFSRLLFGVFIVTYFGLTLLSFLQTYRNASSSDRRTHGLTLVVGGALIGLLPMTFGNLVGVFAPKVVLPGQEYYFFTMALVPITLMLGVLRSAASGDGADESGLAAAPTGGV</sequence>
<feature type="transmembrane region" description="Helical" evidence="1">
    <location>
        <begin position="173"/>
        <end position="192"/>
    </location>
</feature>
<feature type="transmembrane region" description="Helical" evidence="1">
    <location>
        <begin position="213"/>
        <end position="230"/>
    </location>
</feature>
<accession>A0A382HSM9</accession>
<evidence type="ECO:0000313" key="3">
    <source>
        <dbReference type="EMBL" id="SVB89633.1"/>
    </source>
</evidence>
<keyword evidence="1" id="KW-1133">Transmembrane helix</keyword>
<dbReference type="InterPro" id="IPR041489">
    <property type="entry name" value="PDZ_6"/>
</dbReference>
<evidence type="ECO:0000256" key="1">
    <source>
        <dbReference type="SAM" id="Phobius"/>
    </source>
</evidence>
<dbReference type="EMBL" id="UINC01062737">
    <property type="protein sequence ID" value="SVB89633.1"/>
    <property type="molecule type" value="Genomic_DNA"/>
</dbReference>
<dbReference type="Gene3D" id="2.30.42.10">
    <property type="match status" value="1"/>
</dbReference>
<feature type="domain" description="PDZ" evidence="2">
    <location>
        <begin position="38"/>
        <end position="100"/>
    </location>
</feature>
<organism evidence="3">
    <name type="scientific">marine metagenome</name>
    <dbReference type="NCBI Taxonomy" id="408172"/>
    <lineage>
        <taxon>unclassified sequences</taxon>
        <taxon>metagenomes</taxon>
        <taxon>ecological metagenomes</taxon>
    </lineage>
</organism>
<keyword evidence="1" id="KW-0472">Membrane</keyword>
<feature type="transmembrane region" description="Helical" evidence="1">
    <location>
        <begin position="146"/>
        <end position="167"/>
    </location>
</feature>
<reference evidence="3" key="1">
    <citation type="submission" date="2018-05" db="EMBL/GenBank/DDBJ databases">
        <authorList>
            <person name="Lanie J.A."/>
            <person name="Ng W.-L."/>
            <person name="Kazmierczak K.M."/>
            <person name="Andrzejewski T.M."/>
            <person name="Davidsen T.M."/>
            <person name="Wayne K.J."/>
            <person name="Tettelin H."/>
            <person name="Glass J.I."/>
            <person name="Rusch D."/>
            <person name="Podicherti R."/>
            <person name="Tsui H.-C.T."/>
            <person name="Winkler M.E."/>
        </authorList>
    </citation>
    <scope>NUCLEOTIDE SEQUENCE</scope>
</reference>
<dbReference type="InterPro" id="IPR001478">
    <property type="entry name" value="PDZ"/>
</dbReference>
<dbReference type="AlphaFoldDB" id="A0A382HSM9"/>
<feature type="transmembrane region" description="Helical" evidence="1">
    <location>
        <begin position="119"/>
        <end position="139"/>
    </location>
</feature>
<gene>
    <name evidence="3" type="ORF">METZ01_LOCUS242487</name>
</gene>
<proteinExistence type="predicted"/>
<feature type="transmembrane region" description="Helical" evidence="1">
    <location>
        <begin position="12"/>
        <end position="29"/>
    </location>
</feature>
<feature type="transmembrane region" description="Helical" evidence="1">
    <location>
        <begin position="278"/>
        <end position="301"/>
    </location>
</feature>
<keyword evidence="1" id="KW-0812">Transmembrane</keyword>
<protein>
    <recommendedName>
        <fullName evidence="2">PDZ domain-containing protein</fullName>
    </recommendedName>
</protein>
<dbReference type="SMART" id="SM00228">
    <property type="entry name" value="PDZ"/>
    <property type="match status" value="1"/>
</dbReference>
<dbReference type="SUPFAM" id="SSF50156">
    <property type="entry name" value="PDZ domain-like"/>
    <property type="match status" value="1"/>
</dbReference>
<dbReference type="PROSITE" id="PS50106">
    <property type="entry name" value="PDZ"/>
    <property type="match status" value="1"/>
</dbReference>
<dbReference type="Pfam" id="PF17820">
    <property type="entry name" value="PDZ_6"/>
    <property type="match status" value="1"/>
</dbReference>
<name>A0A382HSM9_9ZZZZ</name>
<feature type="transmembrane region" description="Helical" evidence="1">
    <location>
        <begin position="313"/>
        <end position="330"/>
    </location>
</feature>
<feature type="transmembrane region" description="Helical" evidence="1">
    <location>
        <begin position="242"/>
        <end position="266"/>
    </location>
</feature>